<dbReference type="PANTHER" id="PTHR42648">
    <property type="entry name" value="TRANSPOSASE, PUTATIVE-RELATED"/>
    <property type="match status" value="1"/>
</dbReference>
<dbReference type="PROSITE" id="PS50994">
    <property type="entry name" value="INTEGRASE"/>
    <property type="match status" value="1"/>
</dbReference>
<evidence type="ECO:0000313" key="3">
    <source>
        <dbReference type="Proteomes" id="UP000824469"/>
    </source>
</evidence>
<evidence type="ECO:0000313" key="2">
    <source>
        <dbReference type="EMBL" id="KAH9332041.1"/>
    </source>
</evidence>
<accession>A0AA38GZZ7</accession>
<dbReference type="SUPFAM" id="SSF53098">
    <property type="entry name" value="Ribonuclease H-like"/>
    <property type="match status" value="1"/>
</dbReference>
<feature type="non-terminal residue" evidence="2">
    <location>
        <position position="1"/>
    </location>
</feature>
<dbReference type="Gene3D" id="3.30.420.10">
    <property type="entry name" value="Ribonuclease H-like superfamily/Ribonuclease H"/>
    <property type="match status" value="1"/>
</dbReference>
<dbReference type="InterPro" id="IPR036397">
    <property type="entry name" value="RNaseH_sf"/>
</dbReference>
<feature type="non-terminal residue" evidence="2">
    <location>
        <position position="102"/>
    </location>
</feature>
<gene>
    <name evidence="2" type="ORF">KI387_004149</name>
</gene>
<name>A0AA38GZZ7_TAXCH</name>
<dbReference type="EMBL" id="JAHRHJ020000001">
    <property type="protein sequence ID" value="KAH9332041.1"/>
    <property type="molecule type" value="Genomic_DNA"/>
</dbReference>
<dbReference type="GO" id="GO:0003676">
    <property type="term" value="F:nucleic acid binding"/>
    <property type="evidence" value="ECO:0007669"/>
    <property type="project" value="InterPro"/>
</dbReference>
<proteinExistence type="predicted"/>
<dbReference type="GO" id="GO:0015074">
    <property type="term" value="P:DNA integration"/>
    <property type="evidence" value="ECO:0007669"/>
    <property type="project" value="InterPro"/>
</dbReference>
<dbReference type="PANTHER" id="PTHR42648:SF28">
    <property type="entry name" value="TRANSPOSON-ENCODED PROTEIN WITH RIBONUCLEASE H-LIKE AND RETROVIRUS ZINC FINGER-LIKE DOMAINS"/>
    <property type="match status" value="1"/>
</dbReference>
<feature type="domain" description="Integrase catalytic" evidence="1">
    <location>
        <begin position="1"/>
        <end position="102"/>
    </location>
</feature>
<reference evidence="2 3" key="1">
    <citation type="journal article" date="2021" name="Nat. Plants">
        <title>The Taxus genome provides insights into paclitaxel biosynthesis.</title>
        <authorList>
            <person name="Xiong X."/>
            <person name="Gou J."/>
            <person name="Liao Q."/>
            <person name="Li Y."/>
            <person name="Zhou Q."/>
            <person name="Bi G."/>
            <person name="Li C."/>
            <person name="Du R."/>
            <person name="Wang X."/>
            <person name="Sun T."/>
            <person name="Guo L."/>
            <person name="Liang H."/>
            <person name="Lu P."/>
            <person name="Wu Y."/>
            <person name="Zhang Z."/>
            <person name="Ro D.K."/>
            <person name="Shang Y."/>
            <person name="Huang S."/>
            <person name="Yan J."/>
        </authorList>
    </citation>
    <scope>NUCLEOTIDE SEQUENCE [LARGE SCALE GENOMIC DNA]</scope>
    <source>
        <strain evidence="2">Ta-2019</strain>
    </source>
</reference>
<comment type="caution">
    <text evidence="2">The sequence shown here is derived from an EMBL/GenBank/DDBJ whole genome shotgun (WGS) entry which is preliminary data.</text>
</comment>
<protein>
    <recommendedName>
        <fullName evidence="1">Integrase catalytic domain-containing protein</fullName>
    </recommendedName>
</protein>
<dbReference type="InterPro" id="IPR039537">
    <property type="entry name" value="Retrotran_Ty1/copia-like"/>
</dbReference>
<dbReference type="InterPro" id="IPR001584">
    <property type="entry name" value="Integrase_cat-core"/>
</dbReference>
<evidence type="ECO:0000259" key="1">
    <source>
        <dbReference type="PROSITE" id="PS50994"/>
    </source>
</evidence>
<dbReference type="Proteomes" id="UP000824469">
    <property type="component" value="Unassembled WGS sequence"/>
</dbReference>
<keyword evidence="3" id="KW-1185">Reference proteome</keyword>
<sequence length="102" mass="11612">NEMGLKLKCLRSDNGGEYYSNEFDDYCSKNGIHRKKIVPGTLQKNGVSERMNRIIMDHARSMRIHAGLPLYFWAEAVSTTMYLINRGPLSALDGGIPEEAWY</sequence>
<organism evidence="2 3">
    <name type="scientific">Taxus chinensis</name>
    <name type="common">Chinese yew</name>
    <name type="synonym">Taxus wallichiana var. chinensis</name>
    <dbReference type="NCBI Taxonomy" id="29808"/>
    <lineage>
        <taxon>Eukaryota</taxon>
        <taxon>Viridiplantae</taxon>
        <taxon>Streptophyta</taxon>
        <taxon>Embryophyta</taxon>
        <taxon>Tracheophyta</taxon>
        <taxon>Spermatophyta</taxon>
        <taxon>Pinopsida</taxon>
        <taxon>Pinidae</taxon>
        <taxon>Conifers II</taxon>
        <taxon>Cupressales</taxon>
        <taxon>Taxaceae</taxon>
        <taxon>Taxus</taxon>
    </lineage>
</organism>
<dbReference type="InterPro" id="IPR012337">
    <property type="entry name" value="RNaseH-like_sf"/>
</dbReference>
<dbReference type="AlphaFoldDB" id="A0AA38GZZ7"/>